<dbReference type="SUPFAM" id="SSF47741">
    <property type="entry name" value="CO dehydrogenase ISP C-domain like"/>
    <property type="match status" value="1"/>
</dbReference>
<dbReference type="InterPro" id="IPR051452">
    <property type="entry name" value="Diverse_Oxidoreductases"/>
</dbReference>
<dbReference type="OrthoDB" id="9796880at2"/>
<dbReference type="Gene3D" id="1.10.150.120">
    <property type="entry name" value="[2Fe-2S]-binding domain"/>
    <property type="match status" value="1"/>
</dbReference>
<dbReference type="PANTHER" id="PTHR44379:SF5">
    <property type="entry name" value="OXIDOREDUCTASE WITH IRON-SULFUR SUBUNIT"/>
    <property type="match status" value="1"/>
</dbReference>
<dbReference type="Gene3D" id="3.10.20.30">
    <property type="match status" value="1"/>
</dbReference>
<evidence type="ECO:0000256" key="5">
    <source>
        <dbReference type="ARBA" id="ARBA00023014"/>
    </source>
</evidence>
<keyword evidence="1" id="KW-0001">2Fe-2S</keyword>
<keyword evidence="5" id="KW-0411">Iron-sulfur</keyword>
<dbReference type="InterPro" id="IPR002888">
    <property type="entry name" value="2Fe-2S-bd"/>
</dbReference>
<evidence type="ECO:0000256" key="1">
    <source>
        <dbReference type="ARBA" id="ARBA00022714"/>
    </source>
</evidence>
<keyword evidence="4" id="KW-0408">Iron</keyword>
<feature type="domain" description="2Fe-2S ferredoxin-type" evidence="7">
    <location>
        <begin position="5"/>
        <end position="81"/>
    </location>
</feature>
<dbReference type="GO" id="GO:0051537">
    <property type="term" value="F:2 iron, 2 sulfur cluster binding"/>
    <property type="evidence" value="ECO:0007669"/>
    <property type="project" value="UniProtKB-KW"/>
</dbReference>
<evidence type="ECO:0000313" key="9">
    <source>
        <dbReference type="Proteomes" id="UP000425916"/>
    </source>
</evidence>
<dbReference type="FunFam" id="3.10.20.30:FF:000020">
    <property type="entry name" value="Xanthine dehydrogenase iron-sulfur subunit"/>
    <property type="match status" value="1"/>
</dbReference>
<evidence type="ECO:0000259" key="7">
    <source>
        <dbReference type="PROSITE" id="PS51085"/>
    </source>
</evidence>
<proteinExistence type="predicted"/>
<sequence length="160" mass="17036">MSEKISLQLKVNGRDYTVRVAPNARLLDVLRDELMLTGTKEGCGIGECGACTVIMDGQAVNSCLVLAAAAEGKEIITIEGLEQDGRLHPLQEAFIKHNALQCGFCTPGMIMSAKALLDKNPHPTRAAIRAAIAGNLCRCTGYEQIVAAIEDAATHMAGRE</sequence>
<dbReference type="FunFam" id="1.10.150.120:FF:000003">
    <property type="entry name" value="Carbon monoxide dehydrogenase, small subunit"/>
    <property type="match status" value="1"/>
</dbReference>
<gene>
    <name evidence="8" type="primary">ndhS_3</name>
    <name evidence="8" type="ORF">MGLY_05360</name>
</gene>
<dbReference type="InterPro" id="IPR006058">
    <property type="entry name" value="2Fe2S_fd_BS"/>
</dbReference>
<evidence type="ECO:0000256" key="3">
    <source>
        <dbReference type="ARBA" id="ARBA00023002"/>
    </source>
</evidence>
<dbReference type="EMBL" id="CP046244">
    <property type="protein sequence ID" value="QGP91209.1"/>
    <property type="molecule type" value="Genomic_DNA"/>
</dbReference>
<dbReference type="InterPro" id="IPR036010">
    <property type="entry name" value="2Fe-2S_ferredoxin-like_sf"/>
</dbReference>
<dbReference type="PROSITE" id="PS51085">
    <property type="entry name" value="2FE2S_FER_2"/>
    <property type="match status" value="1"/>
</dbReference>
<name>A0A6I5ZNK0_9FIRM</name>
<dbReference type="RefSeq" id="WP_156271620.1">
    <property type="nucleotide sequence ID" value="NZ_CP046244.1"/>
</dbReference>
<dbReference type="EC" id="1.17.1.5" evidence="8"/>
<dbReference type="InterPro" id="IPR036884">
    <property type="entry name" value="2Fe-2S-bd_dom_sf"/>
</dbReference>
<dbReference type="Pfam" id="PF01799">
    <property type="entry name" value="Fer2_2"/>
    <property type="match status" value="1"/>
</dbReference>
<comment type="pathway">
    <text evidence="6">Alkaloid degradation; nicotine degradation.</text>
</comment>
<keyword evidence="3 8" id="KW-0560">Oxidoreductase</keyword>
<dbReference type="InterPro" id="IPR001041">
    <property type="entry name" value="2Fe-2S_ferredoxin-type"/>
</dbReference>
<dbReference type="AlphaFoldDB" id="A0A6I5ZNK0"/>
<dbReference type="Pfam" id="PF00111">
    <property type="entry name" value="Fer2"/>
    <property type="match status" value="1"/>
</dbReference>
<reference evidence="8 9" key="1">
    <citation type="submission" date="2019-11" db="EMBL/GenBank/DDBJ databases">
        <title>Genome sequence of Moorella glycerini DSM11254.</title>
        <authorList>
            <person name="Poehlein A."/>
            <person name="Boeer T."/>
            <person name="Daniel R."/>
        </authorList>
    </citation>
    <scope>NUCLEOTIDE SEQUENCE [LARGE SCALE GENOMIC DNA]</scope>
    <source>
        <strain evidence="8 9">DSM 11254</strain>
    </source>
</reference>
<evidence type="ECO:0000313" key="8">
    <source>
        <dbReference type="EMBL" id="QGP91209.1"/>
    </source>
</evidence>
<dbReference type="Proteomes" id="UP000425916">
    <property type="component" value="Chromosome"/>
</dbReference>
<dbReference type="PANTHER" id="PTHR44379">
    <property type="entry name" value="OXIDOREDUCTASE WITH IRON-SULFUR SUBUNIT"/>
    <property type="match status" value="1"/>
</dbReference>
<organism evidence="8 9">
    <name type="scientific">Neomoorella glycerini</name>
    <dbReference type="NCBI Taxonomy" id="55779"/>
    <lineage>
        <taxon>Bacteria</taxon>
        <taxon>Bacillati</taxon>
        <taxon>Bacillota</taxon>
        <taxon>Clostridia</taxon>
        <taxon>Neomoorellales</taxon>
        <taxon>Neomoorellaceae</taxon>
        <taxon>Neomoorella</taxon>
    </lineage>
</organism>
<keyword evidence="9" id="KW-1185">Reference proteome</keyword>
<dbReference type="PROSITE" id="PS00197">
    <property type="entry name" value="2FE2S_FER_1"/>
    <property type="match status" value="1"/>
</dbReference>
<evidence type="ECO:0000256" key="4">
    <source>
        <dbReference type="ARBA" id="ARBA00023004"/>
    </source>
</evidence>
<dbReference type="GO" id="GO:0050138">
    <property type="term" value="F:nicotinate dehydrogenase activity"/>
    <property type="evidence" value="ECO:0007669"/>
    <property type="project" value="UniProtKB-EC"/>
</dbReference>
<evidence type="ECO:0000256" key="6">
    <source>
        <dbReference type="ARBA" id="ARBA00060707"/>
    </source>
</evidence>
<evidence type="ECO:0000256" key="2">
    <source>
        <dbReference type="ARBA" id="ARBA00022723"/>
    </source>
</evidence>
<accession>A0A6I5ZNK0</accession>
<dbReference type="CDD" id="cd00207">
    <property type="entry name" value="fer2"/>
    <property type="match status" value="1"/>
</dbReference>
<dbReference type="SUPFAM" id="SSF54292">
    <property type="entry name" value="2Fe-2S ferredoxin-like"/>
    <property type="match status" value="1"/>
</dbReference>
<dbReference type="GO" id="GO:0046872">
    <property type="term" value="F:metal ion binding"/>
    <property type="evidence" value="ECO:0007669"/>
    <property type="project" value="UniProtKB-KW"/>
</dbReference>
<dbReference type="InterPro" id="IPR012675">
    <property type="entry name" value="Beta-grasp_dom_sf"/>
</dbReference>
<protein>
    <submittedName>
        <fullName evidence="8">Nicotinate dehydrogenase small FeS subunit</fullName>
        <ecNumber evidence="8">1.17.1.5</ecNumber>
    </submittedName>
</protein>
<keyword evidence="2" id="KW-0479">Metal-binding</keyword>